<sequence>MSTWGVTYAGDRSAESDASGGFEGADPTGLPALCAQLNRLSEASSSAIPRDIDECFEGEADRLSIPCSDVMVTALDLDAQYRVTTPTELPDGEYLLRCRTRSGASAHGPTSYLRFPGPASVKPAGDEFVVSFWEPTTVTVGGSSGNRAGPGRITIEPTPSGLATGLTHLAAAHHTTAPVRSHPSFRAHPPLLELGSETSVPSAVAAETPDTGIEFLVPPELDRLFVAAPLAYYLGATVEVTDCDAPVLRADDPSIRYEFDDLPGFQHQCAQLLRRAFFLDCQARRVAPDRASSDGLEQLPIDLDSLCQLGPAARLEQCLSLSERNLDALLPDWHLSTYAKPTPGRITCLPFLLDRLSLVYLPRATELDRDELLEQTLSDAYTARGETATSGVLKPELQAGQLHAWLAPGTPIHAFKPLPKAYHNRGKYRHRSNDQLQVGVVLNDDAMCEEHQIVSDIYEERAADLPIDVTIQSRLDRTELAATFEAKNDFVHYIGHCEDGGLRCTDGTLDVAEIEESNTQTFFLNACGSYDQGLSLVERGSIAGGVTFEKVLDQQAAKVGTAFARLLVHGFSIERALQLARRRIMMGKDYAVVGDGTYALLPSPKQPAVVKIADAGERYTVSCEMLTAQSNGDRYDLPFDGREILNGDTLEKTVTGAELREVLDAKSLPVIYDGDFHWSEELVDEL</sequence>
<protein>
    <recommendedName>
        <fullName evidence="4">CHAT domain-containing protein</fullName>
    </recommendedName>
</protein>
<accession>A0A4D6KHI1</accession>
<dbReference type="AlphaFoldDB" id="A0A4D6KHI1"/>
<evidence type="ECO:0000313" key="2">
    <source>
        <dbReference type="EMBL" id="QCD66745.1"/>
    </source>
</evidence>
<organism evidence="2 3">
    <name type="scientific">Halomicrobium mukohataei</name>
    <dbReference type="NCBI Taxonomy" id="57705"/>
    <lineage>
        <taxon>Archaea</taxon>
        <taxon>Methanobacteriati</taxon>
        <taxon>Methanobacteriota</taxon>
        <taxon>Stenosarchaea group</taxon>
        <taxon>Halobacteria</taxon>
        <taxon>Halobacteriales</taxon>
        <taxon>Haloarculaceae</taxon>
        <taxon>Halomicrobium</taxon>
    </lineage>
</organism>
<reference evidence="2 3" key="2">
    <citation type="submission" date="2019-04" db="EMBL/GenBank/DDBJ databases">
        <authorList>
            <person name="Yang S."/>
            <person name="Wei W."/>
        </authorList>
    </citation>
    <scope>NUCLEOTIDE SEQUENCE [LARGE SCALE GENOMIC DNA]</scope>
    <source>
        <strain evidence="3">ZP60</strain>
    </source>
</reference>
<reference evidence="2 3" key="1">
    <citation type="submission" date="2019-04" db="EMBL/GenBank/DDBJ databases">
        <title>Complete genome sequence of Arthrobacter sp. ZXY-2 associated with effective atrazine degradation and salt adaptation.</title>
        <authorList>
            <person name="Zhao X."/>
        </authorList>
    </citation>
    <scope>NUCLEOTIDE SEQUENCE [LARGE SCALE GENOMIC DNA]</scope>
    <source>
        <strain evidence="3">ZP60</strain>
    </source>
</reference>
<name>A0A4D6KHI1_9EURY</name>
<dbReference type="RefSeq" id="WP_015763172.1">
    <property type="nucleotide sequence ID" value="NZ_CP039375.1"/>
</dbReference>
<proteinExistence type="predicted"/>
<dbReference type="Proteomes" id="UP000297053">
    <property type="component" value="Chromosome"/>
</dbReference>
<gene>
    <name evidence="2" type="ORF">E5139_14220</name>
</gene>
<dbReference type="OMA" id="VHYIGHC"/>
<dbReference type="KEGG" id="halz:E5139_14220"/>
<evidence type="ECO:0000256" key="1">
    <source>
        <dbReference type="SAM" id="MobiDB-lite"/>
    </source>
</evidence>
<evidence type="ECO:0000313" key="3">
    <source>
        <dbReference type="Proteomes" id="UP000297053"/>
    </source>
</evidence>
<feature type="region of interest" description="Disordered" evidence="1">
    <location>
        <begin position="1"/>
        <end position="23"/>
    </location>
</feature>
<dbReference type="GeneID" id="42180118"/>
<dbReference type="EMBL" id="CP039375">
    <property type="protein sequence ID" value="QCD66745.1"/>
    <property type="molecule type" value="Genomic_DNA"/>
</dbReference>
<evidence type="ECO:0008006" key="4">
    <source>
        <dbReference type="Google" id="ProtNLM"/>
    </source>
</evidence>